<feature type="domain" description="Protein FecR C-terminal" evidence="3">
    <location>
        <begin position="302"/>
        <end position="369"/>
    </location>
</feature>
<accession>A0A0C1ILS4</accession>
<evidence type="ECO:0000259" key="2">
    <source>
        <dbReference type="Pfam" id="PF04773"/>
    </source>
</evidence>
<protein>
    <recommendedName>
        <fullName evidence="6">FecR family protein</fullName>
    </recommendedName>
</protein>
<evidence type="ECO:0008006" key="6">
    <source>
        <dbReference type="Google" id="ProtNLM"/>
    </source>
</evidence>
<evidence type="ECO:0000259" key="3">
    <source>
        <dbReference type="Pfam" id="PF16344"/>
    </source>
</evidence>
<keyword evidence="5" id="KW-1185">Reference proteome</keyword>
<proteinExistence type="predicted"/>
<dbReference type="RefSeq" id="WP_039138678.1">
    <property type="nucleotide sequence ID" value="NZ_JSVC01000008.1"/>
</dbReference>
<evidence type="ECO:0000256" key="1">
    <source>
        <dbReference type="SAM" id="Phobius"/>
    </source>
</evidence>
<dbReference type="Gene3D" id="2.60.120.1440">
    <property type="match status" value="1"/>
</dbReference>
<evidence type="ECO:0000313" key="4">
    <source>
        <dbReference type="EMBL" id="KIC95200.1"/>
    </source>
</evidence>
<sequence>MPNNHIYLLISRKLSGEATPEELERLQDLLAASTDQQFQAEILSAYFNTPHNYNSESDISQEEKIQRILHAGDAFARDEENVVGLTSLKSRRKWYFAAAAVFMIMFTSGWYFFHQKEVMIHQPLPRQVAGNPGKLKEVVTRSGARTMMVLPDGSKVWLNAGSKLRYDEDFNKKLREVELEGEGFFDVVKNPKMPFIVHTSDIDIRVLGTAFNVKSYAGDDNIEATLLRGQIEVVRKDDPSAPKVILKPNEKLIFSREVTPARVRSADKIPDTVPMSPVISITPVSGSIPDSEKSETSWLYNRLVFEGDSFAELARKMERWYDVKIVFRDERLQHIRLSGVFDNEGLEQALQALQIITPYSYEINGKEVVLYEK</sequence>
<comment type="caution">
    <text evidence="4">The sequence shown here is derived from an EMBL/GenBank/DDBJ whole genome shotgun (WGS) entry which is preliminary data.</text>
</comment>
<dbReference type="GO" id="GO:0016989">
    <property type="term" value="F:sigma factor antagonist activity"/>
    <property type="evidence" value="ECO:0007669"/>
    <property type="project" value="TreeGrafter"/>
</dbReference>
<feature type="transmembrane region" description="Helical" evidence="1">
    <location>
        <begin position="94"/>
        <end position="113"/>
    </location>
</feature>
<dbReference type="STRING" id="1349421.OI18_07820"/>
<dbReference type="AlphaFoldDB" id="A0A0C1ILS4"/>
<dbReference type="Gene3D" id="3.55.50.30">
    <property type="match status" value="1"/>
</dbReference>
<feature type="domain" description="FecR protein" evidence="2">
    <location>
        <begin position="137"/>
        <end position="232"/>
    </location>
</feature>
<dbReference type="EMBL" id="JSVC01000008">
    <property type="protein sequence ID" value="KIC95200.1"/>
    <property type="molecule type" value="Genomic_DNA"/>
</dbReference>
<gene>
    <name evidence="4" type="ORF">OI18_07820</name>
</gene>
<dbReference type="InterPro" id="IPR032508">
    <property type="entry name" value="FecR_C"/>
</dbReference>
<dbReference type="Pfam" id="PF04773">
    <property type="entry name" value="FecR"/>
    <property type="match status" value="1"/>
</dbReference>
<dbReference type="PANTHER" id="PTHR30273">
    <property type="entry name" value="PERIPLASMIC SIGNAL SENSOR AND SIGMA FACTOR ACTIVATOR FECR-RELATED"/>
    <property type="match status" value="1"/>
</dbReference>
<dbReference type="Proteomes" id="UP000031408">
    <property type="component" value="Unassembled WGS sequence"/>
</dbReference>
<dbReference type="InterPro" id="IPR006860">
    <property type="entry name" value="FecR"/>
</dbReference>
<dbReference type="InterPro" id="IPR012373">
    <property type="entry name" value="Ferrdict_sens_TM"/>
</dbReference>
<keyword evidence="1" id="KW-1133">Transmembrane helix</keyword>
<dbReference type="PANTHER" id="PTHR30273:SF2">
    <property type="entry name" value="PROTEIN FECR"/>
    <property type="match status" value="1"/>
</dbReference>
<keyword evidence="1" id="KW-0812">Transmembrane</keyword>
<evidence type="ECO:0000313" key="5">
    <source>
        <dbReference type="Proteomes" id="UP000031408"/>
    </source>
</evidence>
<dbReference type="PIRSF" id="PIRSF018266">
    <property type="entry name" value="FecR"/>
    <property type="match status" value="1"/>
</dbReference>
<keyword evidence="1" id="KW-0472">Membrane</keyword>
<dbReference type="Pfam" id="PF16344">
    <property type="entry name" value="FecR_C"/>
    <property type="match status" value="1"/>
</dbReference>
<reference evidence="4 5" key="1">
    <citation type="submission" date="2014-11" db="EMBL/GenBank/DDBJ databases">
        <title>Genome sequence of Flavihumibacter solisilvae 3-3.</title>
        <authorList>
            <person name="Zhou G."/>
            <person name="Li M."/>
            <person name="Wang G."/>
        </authorList>
    </citation>
    <scope>NUCLEOTIDE SEQUENCE [LARGE SCALE GENOMIC DNA]</scope>
    <source>
        <strain evidence="4 5">3-3</strain>
    </source>
</reference>
<dbReference type="FunFam" id="2.60.120.1440:FF:000001">
    <property type="entry name" value="Putative anti-sigma factor"/>
    <property type="match status" value="1"/>
</dbReference>
<name>A0A0C1ILS4_9BACT</name>
<organism evidence="4 5">
    <name type="scientific">Flavihumibacter solisilvae</name>
    <dbReference type="NCBI Taxonomy" id="1349421"/>
    <lineage>
        <taxon>Bacteria</taxon>
        <taxon>Pseudomonadati</taxon>
        <taxon>Bacteroidota</taxon>
        <taxon>Chitinophagia</taxon>
        <taxon>Chitinophagales</taxon>
        <taxon>Chitinophagaceae</taxon>
        <taxon>Flavihumibacter</taxon>
    </lineage>
</organism>
<dbReference type="OrthoDB" id="1523735at2"/>